<dbReference type="Proteomes" id="UP000014062">
    <property type="component" value="Chromosome"/>
</dbReference>
<name>A0A7U9DYY6_STRLI</name>
<feature type="region of interest" description="Disordered" evidence="1">
    <location>
        <begin position="17"/>
        <end position="54"/>
    </location>
</feature>
<evidence type="ECO:0000313" key="3">
    <source>
        <dbReference type="Proteomes" id="UP000014062"/>
    </source>
</evidence>
<dbReference type="EMBL" id="CM001889">
    <property type="protein sequence ID" value="EOY52729.1"/>
    <property type="molecule type" value="Genomic_DNA"/>
</dbReference>
<accession>A0A7U9DYY6</accession>
<evidence type="ECO:0000256" key="1">
    <source>
        <dbReference type="SAM" id="MobiDB-lite"/>
    </source>
</evidence>
<reference evidence="3" key="1">
    <citation type="journal article" date="2013" name="Genome Biol. Evol.">
        <title>The genome sequence of Streptomyces lividans 66 reveals a novel tRNA-dependent peptide biosynthetic system within a metal-related genomic island.</title>
        <authorList>
            <person name="Cruz-Morales P."/>
            <person name="Vijgenboom E."/>
            <person name="Iruegas-Bocardo F."/>
            <person name="Girard G."/>
            <person name="Yanez-Guerra L.A."/>
            <person name="Ramos-Aboites H.E."/>
            <person name="Pernodet J.L."/>
            <person name="Anne J."/>
            <person name="van Wezel G.P."/>
            <person name="Barona-Gomez F."/>
        </authorList>
    </citation>
    <scope>NUCLEOTIDE SEQUENCE [LARGE SCALE GENOMIC DNA]</scope>
    <source>
        <strain evidence="3">1326</strain>
    </source>
</reference>
<sequence length="54" mass="5999">MRAPVSASMTIVAYRSGGAGRSRRHPYHSWGPHRWYVDAPQQPQGGGERHGRGQ</sequence>
<proteinExistence type="predicted"/>
<organism evidence="2 3">
    <name type="scientific">Streptomyces lividans 1326</name>
    <dbReference type="NCBI Taxonomy" id="1200984"/>
    <lineage>
        <taxon>Bacteria</taxon>
        <taxon>Bacillati</taxon>
        <taxon>Actinomycetota</taxon>
        <taxon>Actinomycetes</taxon>
        <taxon>Kitasatosporales</taxon>
        <taxon>Streptomycetaceae</taxon>
        <taxon>Streptomyces</taxon>
    </lineage>
</organism>
<protein>
    <submittedName>
        <fullName evidence="2">Uncharacterized protein</fullName>
    </submittedName>
</protein>
<dbReference type="AlphaFoldDB" id="A0A7U9DYY6"/>
<gene>
    <name evidence="2" type="ORF">SLI_8031</name>
</gene>
<evidence type="ECO:0000313" key="2">
    <source>
        <dbReference type="EMBL" id="EOY52729.1"/>
    </source>
</evidence>